<dbReference type="EMBL" id="PJQD01000072">
    <property type="protein sequence ID" value="POY71723.1"/>
    <property type="molecule type" value="Genomic_DNA"/>
</dbReference>
<feature type="chain" id="PRO_5015418223" description="Macrofage activating glycoprotein" evidence="2">
    <location>
        <begin position="21"/>
        <end position="395"/>
    </location>
</feature>
<evidence type="ECO:0008006" key="5">
    <source>
        <dbReference type="Google" id="ProtNLM"/>
    </source>
</evidence>
<feature type="signal peptide" evidence="2">
    <location>
        <begin position="1"/>
        <end position="20"/>
    </location>
</feature>
<name>A0A2S5B4L5_9BASI</name>
<gene>
    <name evidence="3" type="ORF">BMF94_5084</name>
</gene>
<evidence type="ECO:0000256" key="2">
    <source>
        <dbReference type="SAM" id="SignalP"/>
    </source>
</evidence>
<evidence type="ECO:0000256" key="1">
    <source>
        <dbReference type="SAM" id="MobiDB-lite"/>
    </source>
</evidence>
<feature type="compositionally biased region" description="Polar residues" evidence="1">
    <location>
        <begin position="278"/>
        <end position="301"/>
    </location>
</feature>
<feature type="region of interest" description="Disordered" evidence="1">
    <location>
        <begin position="272"/>
        <end position="301"/>
    </location>
</feature>
<protein>
    <recommendedName>
        <fullName evidence="5">Macrofage activating glycoprotein</fullName>
    </recommendedName>
</protein>
<keyword evidence="2" id="KW-0732">Signal</keyword>
<sequence>MHSYATVALLGAMLTVGVQATAPPVITAAPSPSQIAKAKRQASASPSPLTAYSFAYSDVPYQVNPYPVGRGPQSGFNQCNASTTGPNSQCQTAVMNNISDFCLWGSPTAGGSIGDVEAAVVAYCTTDKYGARVIPAGAITGLQVLHTSEYIQWTGHIDMTALGLLASDTGGELDPHGADLLGNPLGGLVFSTSMPGGDNKTEIQVQEWNNFVGSGVFCWKSCFNPSQGPGYCQNVFDLLGCSYNMPAAYEDNVFLECDADLQDIVGTYTGTDGKTTTWSQPSSLPATSTLPWTPRVPSSSNCRTYTSSDLFPATLLGYQASSSASATSRASSGASSAASTSGAKSGSHASSSGPAATSAAASASASHTSGGDSIFAVSVSLSMLVGLVGGIVALA</sequence>
<dbReference type="AlphaFoldDB" id="A0A2S5B4L5"/>
<dbReference type="Proteomes" id="UP000237144">
    <property type="component" value="Unassembled WGS sequence"/>
</dbReference>
<keyword evidence="4" id="KW-1185">Reference proteome</keyword>
<feature type="region of interest" description="Disordered" evidence="1">
    <location>
        <begin position="329"/>
        <end position="355"/>
    </location>
</feature>
<reference evidence="3 4" key="1">
    <citation type="journal article" date="2018" name="Front. Microbiol.">
        <title>Prospects for Fungal Bioremediation of Acidic Radioactive Waste Sites: Characterization and Genome Sequence of Rhodotorula taiwanensis MD1149.</title>
        <authorList>
            <person name="Tkavc R."/>
            <person name="Matrosova V.Y."/>
            <person name="Grichenko O.E."/>
            <person name="Gostincar C."/>
            <person name="Volpe R.P."/>
            <person name="Klimenkova P."/>
            <person name="Gaidamakova E.K."/>
            <person name="Zhou C.E."/>
            <person name="Stewart B.J."/>
            <person name="Lyman M.G."/>
            <person name="Malfatti S.A."/>
            <person name="Rubinfeld B."/>
            <person name="Courtot M."/>
            <person name="Singh J."/>
            <person name="Dalgard C.L."/>
            <person name="Hamilton T."/>
            <person name="Frey K.G."/>
            <person name="Gunde-Cimerman N."/>
            <person name="Dugan L."/>
            <person name="Daly M.J."/>
        </authorList>
    </citation>
    <scope>NUCLEOTIDE SEQUENCE [LARGE SCALE GENOMIC DNA]</scope>
    <source>
        <strain evidence="3 4">MD1149</strain>
    </source>
</reference>
<dbReference type="OrthoDB" id="2564904at2759"/>
<proteinExistence type="predicted"/>
<dbReference type="STRING" id="741276.A0A2S5B4L5"/>
<accession>A0A2S5B4L5</accession>
<comment type="caution">
    <text evidence="3">The sequence shown here is derived from an EMBL/GenBank/DDBJ whole genome shotgun (WGS) entry which is preliminary data.</text>
</comment>
<organism evidence="3 4">
    <name type="scientific">Rhodotorula taiwanensis</name>
    <dbReference type="NCBI Taxonomy" id="741276"/>
    <lineage>
        <taxon>Eukaryota</taxon>
        <taxon>Fungi</taxon>
        <taxon>Dikarya</taxon>
        <taxon>Basidiomycota</taxon>
        <taxon>Pucciniomycotina</taxon>
        <taxon>Microbotryomycetes</taxon>
        <taxon>Sporidiobolales</taxon>
        <taxon>Sporidiobolaceae</taxon>
        <taxon>Rhodotorula</taxon>
    </lineage>
</organism>
<evidence type="ECO:0000313" key="4">
    <source>
        <dbReference type="Proteomes" id="UP000237144"/>
    </source>
</evidence>
<evidence type="ECO:0000313" key="3">
    <source>
        <dbReference type="EMBL" id="POY71723.1"/>
    </source>
</evidence>